<comment type="cofactor">
    <cofactor evidence="1">
        <name>Mn(2+)</name>
        <dbReference type="ChEBI" id="CHEBI:29035"/>
    </cofactor>
</comment>
<evidence type="ECO:0000259" key="10">
    <source>
        <dbReference type="SMART" id="SM00156"/>
    </source>
</evidence>
<feature type="repeat" description="TPR" evidence="9">
    <location>
        <begin position="85"/>
        <end position="118"/>
    </location>
</feature>
<accession>A0A7S1PJ15</accession>
<dbReference type="PANTHER" id="PTHR45668:SF5">
    <property type="entry name" value="SERINE_THREONINE-PROTEIN PHOSPHATASE 5"/>
    <property type="match status" value="1"/>
</dbReference>
<dbReference type="Pfam" id="PF00149">
    <property type="entry name" value="Metallophos"/>
    <property type="match status" value="1"/>
</dbReference>
<dbReference type="SMART" id="SM00156">
    <property type="entry name" value="PP2Ac"/>
    <property type="match status" value="1"/>
</dbReference>
<feature type="repeat" description="TPR" evidence="9">
    <location>
        <begin position="12"/>
        <end position="45"/>
    </location>
</feature>
<dbReference type="EMBL" id="HBGD01010808">
    <property type="protein sequence ID" value="CAD9085633.1"/>
    <property type="molecule type" value="Transcribed_RNA"/>
</dbReference>
<dbReference type="GO" id="GO:0046872">
    <property type="term" value="F:metal ion binding"/>
    <property type="evidence" value="ECO:0007669"/>
    <property type="project" value="UniProtKB-KW"/>
</dbReference>
<dbReference type="Gene3D" id="1.25.40.10">
    <property type="entry name" value="Tetratricopeptide repeat domain"/>
    <property type="match status" value="1"/>
</dbReference>
<organism evidence="11">
    <name type="scientific">Percolomonas cosmopolitus</name>
    <dbReference type="NCBI Taxonomy" id="63605"/>
    <lineage>
        <taxon>Eukaryota</taxon>
        <taxon>Discoba</taxon>
        <taxon>Heterolobosea</taxon>
        <taxon>Tetramitia</taxon>
        <taxon>Eutetramitia</taxon>
        <taxon>Percolomonadidae</taxon>
        <taxon>Percolomonas</taxon>
    </lineage>
</organism>
<dbReference type="SMART" id="SM00028">
    <property type="entry name" value="TPR"/>
    <property type="match status" value="3"/>
</dbReference>
<dbReference type="SUPFAM" id="SSF56300">
    <property type="entry name" value="Metallo-dependent phosphatases"/>
    <property type="match status" value="1"/>
</dbReference>
<dbReference type="InterPro" id="IPR011990">
    <property type="entry name" value="TPR-like_helical_dom_sf"/>
</dbReference>
<keyword evidence="9" id="KW-0802">TPR repeat</keyword>
<reference evidence="11" key="1">
    <citation type="submission" date="2021-01" db="EMBL/GenBank/DDBJ databases">
        <authorList>
            <person name="Corre E."/>
            <person name="Pelletier E."/>
            <person name="Niang G."/>
            <person name="Scheremetjew M."/>
            <person name="Finn R."/>
            <person name="Kale V."/>
            <person name="Holt S."/>
            <person name="Cochrane G."/>
            <person name="Meng A."/>
            <person name="Brown T."/>
            <person name="Cohen L."/>
        </authorList>
    </citation>
    <scope>NUCLEOTIDE SEQUENCE</scope>
    <source>
        <strain evidence="11">WS</strain>
    </source>
</reference>
<dbReference type="EC" id="3.1.3.16" evidence="3"/>
<keyword evidence="4" id="KW-0479">Metal-binding</keyword>
<dbReference type="PRINTS" id="PR00114">
    <property type="entry name" value="STPHPHTASE"/>
</dbReference>
<dbReference type="InterPro" id="IPR051134">
    <property type="entry name" value="PPP_phosphatase"/>
</dbReference>
<keyword evidence="7" id="KW-0464">Manganese</keyword>
<evidence type="ECO:0000256" key="3">
    <source>
        <dbReference type="ARBA" id="ARBA00013081"/>
    </source>
</evidence>
<gene>
    <name evidence="11" type="ORF">PCOS0759_LOCUS8887</name>
</gene>
<keyword evidence="5" id="KW-0677">Repeat</keyword>
<evidence type="ECO:0000256" key="1">
    <source>
        <dbReference type="ARBA" id="ARBA00001936"/>
    </source>
</evidence>
<evidence type="ECO:0000256" key="4">
    <source>
        <dbReference type="ARBA" id="ARBA00022723"/>
    </source>
</evidence>
<evidence type="ECO:0000256" key="8">
    <source>
        <dbReference type="PIRSR" id="PIRSR033096-1"/>
    </source>
</evidence>
<dbReference type="InterPro" id="IPR006186">
    <property type="entry name" value="Ser/Thr-sp_prot-phosphatase"/>
</dbReference>
<dbReference type="InterPro" id="IPR013235">
    <property type="entry name" value="PPP_dom"/>
</dbReference>
<sequence length="493" mass="55992">MTNCPSDPTPSFLTFKEQGNEAFKTQNYQKALDAYSQAIVLCPPDEGKQRAMLFGNRSMAKIKLEQYGGAVIDAQNALDNDPEYNKAYFRMGSAKLALLKYHEALKDFKHVVKLTNDKLARQRVKQCLSEIRRIKFEKAIAIEIKKPSEQVNLNQMLIPNDYDGIKLHIDPQTGKFEISREFIIDMMKRFKDRKLIPKKYVTMILLKALETLKDLPSLYEIKISPEDKITVVGDTHGQYYDLLNLLENEAGLPSKENPFLFNGDLVDRGSFSCEVALTLLAWRAHDPSVVHITRGNHESRHLNRVYGFEGEVKHKYNDAIYDLFQEVFNLLPLAITINSKVLVLHGGIGFEKDGVTLDDIAKVDRNREIPDSGIMTDILWSDPSKANGRHPSQRGVSRAFGPDVSRHFMENNGLDLVIRSHEMKMDGYEIEPEVNLVTLFSAPNYCSSQGNKGSFIVLRGTPDIGKNPLIKQFDAVPHPNVKPMQYSNPMMRF</sequence>
<evidence type="ECO:0000313" key="11">
    <source>
        <dbReference type="EMBL" id="CAD9085633.1"/>
    </source>
</evidence>
<dbReference type="GO" id="GO:0004722">
    <property type="term" value="F:protein serine/threonine phosphatase activity"/>
    <property type="evidence" value="ECO:0007669"/>
    <property type="project" value="UniProtKB-EC"/>
</dbReference>
<evidence type="ECO:0000256" key="7">
    <source>
        <dbReference type="ARBA" id="ARBA00023211"/>
    </source>
</evidence>
<keyword evidence="6" id="KW-0378">Hydrolase</keyword>
<dbReference type="AlphaFoldDB" id="A0A7S1PJ15"/>
<dbReference type="PIRSF" id="PIRSF033096">
    <property type="entry name" value="PPPtase_5"/>
    <property type="match status" value="1"/>
</dbReference>
<protein>
    <recommendedName>
        <fullName evidence="3">protein-serine/threonine phosphatase</fullName>
        <ecNumber evidence="3">3.1.3.16</ecNumber>
    </recommendedName>
</protein>
<proteinExistence type="inferred from homology"/>
<dbReference type="InterPro" id="IPR029052">
    <property type="entry name" value="Metallo-depent_PP-like"/>
</dbReference>
<dbReference type="InterPro" id="IPR004843">
    <property type="entry name" value="Calcineurin-like_PHP"/>
</dbReference>
<dbReference type="Pfam" id="PF08321">
    <property type="entry name" value="PPP5"/>
    <property type="match status" value="1"/>
</dbReference>
<evidence type="ECO:0000256" key="5">
    <source>
        <dbReference type="ARBA" id="ARBA00022737"/>
    </source>
</evidence>
<feature type="domain" description="Serine/threonine specific protein phosphatases" evidence="10">
    <location>
        <begin position="196"/>
        <end position="477"/>
    </location>
</feature>
<dbReference type="PANTHER" id="PTHR45668">
    <property type="entry name" value="SERINE/THREONINE-PROTEIN PHOSPHATASE 5-RELATED"/>
    <property type="match status" value="1"/>
</dbReference>
<evidence type="ECO:0000256" key="6">
    <source>
        <dbReference type="ARBA" id="ARBA00022801"/>
    </source>
</evidence>
<dbReference type="PROSITE" id="PS50005">
    <property type="entry name" value="TPR"/>
    <property type="match status" value="2"/>
</dbReference>
<feature type="active site" description="Proton donor/acceptor" evidence="8">
    <location>
        <position position="297"/>
    </location>
</feature>
<evidence type="ECO:0000256" key="9">
    <source>
        <dbReference type="PROSITE-ProRule" id="PRU00339"/>
    </source>
</evidence>
<dbReference type="InterPro" id="IPR019734">
    <property type="entry name" value="TPR_rpt"/>
</dbReference>
<dbReference type="Gene3D" id="3.60.21.10">
    <property type="match status" value="1"/>
</dbReference>
<dbReference type="SUPFAM" id="SSF48452">
    <property type="entry name" value="TPR-like"/>
    <property type="match status" value="1"/>
</dbReference>
<comment type="similarity">
    <text evidence="2">Belongs to the PPP phosphatase family. PP-5 (PP-T) subfamily.</text>
</comment>
<evidence type="ECO:0000256" key="2">
    <source>
        <dbReference type="ARBA" id="ARBA00008786"/>
    </source>
</evidence>
<name>A0A7S1PJ15_9EUKA</name>